<dbReference type="Gene3D" id="3.40.309.10">
    <property type="entry name" value="Aldehyde Dehydrogenase, Chain A, domain 2"/>
    <property type="match status" value="1"/>
</dbReference>
<dbReference type="NCBIfam" id="NF001221">
    <property type="entry name" value="PRK00197.1"/>
    <property type="match status" value="1"/>
</dbReference>
<dbReference type="PIRSF" id="PIRSF000151">
    <property type="entry name" value="GPR"/>
    <property type="match status" value="1"/>
</dbReference>
<dbReference type="EMBL" id="KC503312">
    <property type="protein sequence ID" value="AGT02478.1"/>
    <property type="molecule type" value="Genomic_DNA"/>
</dbReference>
<dbReference type="GO" id="GO:0050661">
    <property type="term" value="F:NADP binding"/>
    <property type="evidence" value="ECO:0007669"/>
    <property type="project" value="InterPro"/>
</dbReference>
<evidence type="ECO:0000256" key="4">
    <source>
        <dbReference type="ARBA" id="ARBA00022605"/>
    </source>
</evidence>
<dbReference type="EC" id="1.2.1.41" evidence="2"/>
<comment type="pathway">
    <text evidence="1">Amino-acid biosynthesis; L-proline biosynthesis; L-glutamate 5-semialdehyde from L-glutamate: step 2/2.</text>
</comment>
<dbReference type="FunFam" id="3.40.309.10:FF:000028">
    <property type="entry name" value="Gamma-glutamyl phosphate reductase"/>
    <property type="match status" value="1"/>
</dbReference>
<name>U5KLZ0_9TRYP</name>
<dbReference type="Gene3D" id="3.40.605.10">
    <property type="entry name" value="Aldehyde Dehydrogenase, Chain A, domain 1"/>
    <property type="match status" value="1"/>
</dbReference>
<dbReference type="GO" id="GO:0004350">
    <property type="term" value="F:glutamate-5-semialdehyde dehydrogenase activity"/>
    <property type="evidence" value="ECO:0007669"/>
    <property type="project" value="UniProtKB-EC"/>
</dbReference>
<feature type="domain" description="Aldehyde dehydrogenase" evidence="9">
    <location>
        <begin position="6"/>
        <end position="285"/>
    </location>
</feature>
<dbReference type="InterPro" id="IPR012134">
    <property type="entry name" value="Glu-5-SA_DH"/>
</dbReference>
<keyword evidence="6" id="KW-0521">NADP</keyword>
<evidence type="ECO:0000256" key="5">
    <source>
        <dbReference type="ARBA" id="ARBA00022650"/>
    </source>
</evidence>
<dbReference type="CDD" id="cd07079">
    <property type="entry name" value="ALDH_F18-19_ProA-GPR"/>
    <property type="match status" value="1"/>
</dbReference>
<evidence type="ECO:0000313" key="10">
    <source>
        <dbReference type="EMBL" id="AGT02478.1"/>
    </source>
</evidence>
<dbReference type="HAMAP" id="MF_00412">
    <property type="entry name" value="ProA"/>
    <property type="match status" value="1"/>
</dbReference>
<comment type="catalytic activity">
    <reaction evidence="8">
        <text>L-glutamate 5-semialdehyde + phosphate + NADP(+) = L-glutamyl 5-phosphate + NADPH + H(+)</text>
        <dbReference type="Rhea" id="RHEA:19541"/>
        <dbReference type="ChEBI" id="CHEBI:15378"/>
        <dbReference type="ChEBI" id="CHEBI:43474"/>
        <dbReference type="ChEBI" id="CHEBI:57783"/>
        <dbReference type="ChEBI" id="CHEBI:58066"/>
        <dbReference type="ChEBI" id="CHEBI:58274"/>
        <dbReference type="ChEBI" id="CHEBI:58349"/>
        <dbReference type="EC" id="1.2.1.41"/>
    </reaction>
</comment>
<dbReference type="PANTHER" id="PTHR11063:SF8">
    <property type="entry name" value="DELTA-1-PYRROLINE-5-CARBOXYLATE SYNTHASE"/>
    <property type="match status" value="1"/>
</dbReference>
<dbReference type="InterPro" id="IPR016161">
    <property type="entry name" value="Ald_DH/histidinol_DH"/>
</dbReference>
<evidence type="ECO:0000256" key="6">
    <source>
        <dbReference type="ARBA" id="ARBA00022857"/>
    </source>
</evidence>
<dbReference type="UniPathway" id="UPA00098">
    <property type="reaction ID" value="UER00360"/>
</dbReference>
<evidence type="ECO:0000256" key="3">
    <source>
        <dbReference type="ARBA" id="ARBA00022490"/>
    </source>
</evidence>
<evidence type="ECO:0000256" key="7">
    <source>
        <dbReference type="ARBA" id="ARBA00023002"/>
    </source>
</evidence>
<dbReference type="PROSITE" id="PS01223">
    <property type="entry name" value="PROA"/>
    <property type="match status" value="1"/>
</dbReference>
<dbReference type="InterPro" id="IPR016162">
    <property type="entry name" value="Ald_DH_N"/>
</dbReference>
<evidence type="ECO:0000256" key="8">
    <source>
        <dbReference type="ARBA" id="ARBA00049024"/>
    </source>
</evidence>
<dbReference type="InterPro" id="IPR020593">
    <property type="entry name" value="G-glutamylP_reductase_CS"/>
</dbReference>
<dbReference type="AlphaFoldDB" id="U5KLZ0"/>
<dbReference type="SUPFAM" id="SSF53720">
    <property type="entry name" value="ALDH-like"/>
    <property type="match status" value="1"/>
</dbReference>
<proteinExistence type="inferred from homology"/>
<keyword evidence="4" id="KW-0028">Amino-acid biosynthesis</keyword>
<reference evidence="10" key="1">
    <citation type="submission" date="2013-01" db="EMBL/GenBank/DDBJ databases">
        <title>Genomic Cooperation Between Trypanosomatids and Their Bacterial Endosymbionts in the Synthesis of Essential Amino Acids Heavily Influenced by Multiple Lateral Gene Transfer Events.</title>
        <authorList>
            <person name="Alves J.M.P."/>
            <person name="Klein C."/>
            <person name="Maia da Silva F."/>
            <person name="Costa Martins A.G."/>
            <person name="Serrano M.G."/>
            <person name="Buck G.A."/>
            <person name="Vasconcelos A.T.R."/>
            <person name="France-Sagot M."/>
            <person name="Teixeira M.M.G."/>
            <person name="Motta M.C.M."/>
            <person name="Camargo E.P."/>
        </authorList>
    </citation>
    <scope>NUCLEOTIDE SEQUENCE</scope>
</reference>
<protein>
    <recommendedName>
        <fullName evidence="2">glutamate-5-semialdehyde dehydrogenase</fullName>
        <ecNumber evidence="2">1.2.1.41</ecNumber>
    </recommendedName>
</protein>
<dbReference type="VEuPathDB" id="TriTrypDB:ADEAN_000348700"/>
<accession>U5KLZ0</accession>
<keyword evidence="3" id="KW-0963">Cytoplasm</keyword>
<dbReference type="InterPro" id="IPR016163">
    <property type="entry name" value="Ald_DH_C"/>
</dbReference>
<dbReference type="PANTHER" id="PTHR11063">
    <property type="entry name" value="GLUTAMATE SEMIALDEHYDE DEHYDROGENASE"/>
    <property type="match status" value="1"/>
</dbReference>
<dbReference type="GO" id="GO:0055129">
    <property type="term" value="P:L-proline biosynthetic process"/>
    <property type="evidence" value="ECO:0007669"/>
    <property type="project" value="UniProtKB-UniPathway"/>
</dbReference>
<dbReference type="InterPro" id="IPR000965">
    <property type="entry name" value="GPR_dom"/>
</dbReference>
<evidence type="ECO:0000259" key="9">
    <source>
        <dbReference type="Pfam" id="PF00171"/>
    </source>
</evidence>
<organism evidence="10">
    <name type="scientific">Angomonas deanei</name>
    <dbReference type="NCBI Taxonomy" id="59799"/>
    <lineage>
        <taxon>Eukaryota</taxon>
        <taxon>Discoba</taxon>
        <taxon>Euglenozoa</taxon>
        <taxon>Kinetoplastea</taxon>
        <taxon>Metakinetoplastina</taxon>
        <taxon>Trypanosomatida</taxon>
        <taxon>Trypanosomatidae</taxon>
        <taxon>Strigomonadinae</taxon>
        <taxon>Angomonas</taxon>
    </lineage>
</organism>
<dbReference type="NCBIfam" id="TIGR00407">
    <property type="entry name" value="proA"/>
    <property type="match status" value="1"/>
</dbReference>
<dbReference type="InterPro" id="IPR015590">
    <property type="entry name" value="Aldehyde_DH_dom"/>
</dbReference>
<keyword evidence="5" id="KW-0641">Proline biosynthesis</keyword>
<evidence type="ECO:0000256" key="1">
    <source>
        <dbReference type="ARBA" id="ARBA00004985"/>
    </source>
</evidence>
<evidence type="ECO:0000256" key="2">
    <source>
        <dbReference type="ARBA" id="ARBA00013002"/>
    </source>
</evidence>
<dbReference type="Pfam" id="PF00171">
    <property type="entry name" value="Aldedh"/>
    <property type="match status" value="1"/>
</dbReference>
<keyword evidence="7 10" id="KW-0560">Oxidoreductase</keyword>
<sequence>MSESDNNIIIQYAKEAREGSHKLNTLSYPQRQKVLRAVAAALEEHKAEILEANQKDLAHAKETNLAAPLLKRLELTEAKLKTLVEGILSIAATENPIGRVLNAKELDNDLVLVKQTASIGVLLIVFESRPDSLPQIAALALSSGNGLLLKGGKEAEHSNAALHRVIVDAVHTASEGAVPKGVIGLITNRGDVYELLKLDKYIDLVIPRGSNAMVQNIQRSTNIPVLGHADGICHVYVHEDADIAMAADVAADAKLNYPAACNAAETLLLHKKLLETPYQGTTAAAFIVQTLKEKGVEFFGGPVAIQHKLADKPAESFHVEYGDNHMTVEVVDSVEAAIAHINQNSSHHTESILTSSPEVAQQFIAAIDSACVFQNCSTRFADGFRFGLGAEVGISTGRIHARGPVGVEGLLTQRWVLQPKNTVSGYATVGQFANGERNYTHKDVTSEFQK</sequence>